<evidence type="ECO:0000313" key="2">
    <source>
        <dbReference type="Proteomes" id="UP000230233"/>
    </source>
</evidence>
<keyword evidence="2" id="KW-1185">Reference proteome</keyword>
<comment type="caution">
    <text evidence="1">The sequence shown here is derived from an EMBL/GenBank/DDBJ whole genome shotgun (WGS) entry which is preliminary data.</text>
</comment>
<dbReference type="AlphaFoldDB" id="A0A2G5UKL9"/>
<protein>
    <submittedName>
        <fullName evidence="1">Uncharacterized protein</fullName>
    </submittedName>
</protein>
<sequence length="122" mass="14777">MCNRQSNGERTKNVNSFRRELQNEYNHAYMQAIFKIFQKIRSIEKNLKIVITLFVLKIEESFKKLNTLLQRNLQYFFGHLKFGYQQTTNYKKLMFGRVKKAYDSMKDMLLCMFCCFLLVNME</sequence>
<evidence type="ECO:0000313" key="1">
    <source>
        <dbReference type="EMBL" id="PIC40112.1"/>
    </source>
</evidence>
<organism evidence="1 2">
    <name type="scientific">Caenorhabditis nigoni</name>
    <dbReference type="NCBI Taxonomy" id="1611254"/>
    <lineage>
        <taxon>Eukaryota</taxon>
        <taxon>Metazoa</taxon>
        <taxon>Ecdysozoa</taxon>
        <taxon>Nematoda</taxon>
        <taxon>Chromadorea</taxon>
        <taxon>Rhabditida</taxon>
        <taxon>Rhabditina</taxon>
        <taxon>Rhabditomorpha</taxon>
        <taxon>Rhabditoidea</taxon>
        <taxon>Rhabditidae</taxon>
        <taxon>Peloderinae</taxon>
        <taxon>Caenorhabditis</taxon>
    </lineage>
</organism>
<name>A0A2G5UKL9_9PELO</name>
<proteinExistence type="predicted"/>
<reference evidence="2" key="1">
    <citation type="submission" date="2017-10" db="EMBL/GenBank/DDBJ databases">
        <title>Rapid genome shrinkage in a self-fertile nematode reveals novel sperm competition proteins.</title>
        <authorList>
            <person name="Yin D."/>
            <person name="Schwarz E.M."/>
            <person name="Thomas C.G."/>
            <person name="Felde R.L."/>
            <person name="Korf I.F."/>
            <person name="Cutter A.D."/>
            <person name="Schartner C.M."/>
            <person name="Ralston E.J."/>
            <person name="Meyer B.J."/>
            <person name="Haag E.S."/>
        </authorList>
    </citation>
    <scope>NUCLEOTIDE SEQUENCE [LARGE SCALE GENOMIC DNA]</scope>
    <source>
        <strain evidence="2">JU1422</strain>
    </source>
</reference>
<dbReference type="Proteomes" id="UP000230233">
    <property type="component" value="Chromosome III"/>
</dbReference>
<gene>
    <name evidence="1" type="primary">Cnig_chr_III.g11570</name>
    <name evidence="1" type="ORF">B9Z55_011570</name>
</gene>
<accession>A0A2G5UKL9</accession>
<dbReference type="EMBL" id="PDUG01000003">
    <property type="protein sequence ID" value="PIC40112.1"/>
    <property type="molecule type" value="Genomic_DNA"/>
</dbReference>